<dbReference type="GO" id="GO:0005524">
    <property type="term" value="F:ATP binding"/>
    <property type="evidence" value="ECO:0007669"/>
    <property type="project" value="UniProtKB-KW"/>
</dbReference>
<dbReference type="PANTHER" id="PTHR18934:SF99">
    <property type="entry name" value="ATP-DEPENDENT RNA HELICASE DHX37-RELATED"/>
    <property type="match status" value="1"/>
</dbReference>
<dbReference type="InterPro" id="IPR014001">
    <property type="entry name" value="Helicase_ATP-bd"/>
</dbReference>
<dbReference type="SUPFAM" id="SSF52540">
    <property type="entry name" value="P-loop containing nucleoside triphosphate hydrolases"/>
    <property type="match status" value="1"/>
</dbReference>
<sequence length="1127" mass="126898">MERSADMNLDTDIRSQNDQDSNAIILPDKKKKKKKKEKEQVSEKLKLKNNIKLSQSQKKKLKKLDEDKEKAILLAESIKTLKKHQIQDDLYSLMWSSRNLGQVCETSREKRRREVQFSRAGLDVPHRDRPVKKRTADYLSGDGLHDSEDMQSSRVVNGNLLLSSIGEGEVPSDAPIAPGSPEELTCQSGLLVCGRDASVRSKQEEDTTADCLKSDYQQNRLSVYDCRNEERRKSTVGTKTVQNTSLSNISNSANCLPQRALTTPTVVHVSRPKEVESNRSDLPIFLYEAGYGSNHSNGRGGIIGVTQPRRVAVLATAKRVAFELVRHDRRIGDNCSIKFMTDGILLRELQSDFLLRRYSILILDEAHEELEHRYTNRYAFSYNKRVSGEKINEYEEQQKKLLSGQTISPEERVYPLKLVLMSATLRVEDFISGRKNFNDPPPVMEFPTRQYPVTIHFSKRTEMVDCVGQAYKKIMSIHKRLPPGGILVFVTGQREVEYLFERAPREDNELSLVSEGNTIREKVDKEISEAFDVERSSVNEITEHFNSYDEDHGESYEDESEISYDSVDDSDLDVYSDDAGLLNQKSPSSDGKLDVLGEEGSLTSLKAAFEALAGKRTLEPDSCGKELVAITEEGTASNESEPLLSKVRIGAKGTCAGPMCVLPLYAMLPASAQLRVFEGVKEGEHLVVVATYVAETSLTIPGIKYVYNSSNGMEAYEIQFISKASAAQCAGRAGRTGPGHCYRLYSSAVFNDMFFDFSKAEILKIPVDGVVLLLKSMHIDKVANFPFPTPPEPTALLEAERCLKVLEALDSNGRLTPLVAALSLSNPFLMEFEGTYKDLDGLTQDEKPGSAESERDLGKEERMRIKKLKETARVSRAKFSNPTSDVFTVAYALHCFELSAKNFMASWYLEDVECTWSILSNKCPLHLNDEEILGQAICAGWADRVAKRIKDVTSLSESDRKVLCWVSPTFGPHLLKLPLHSLPIEDDIIQVAVFASSLLEGKVLPCLKSVQKFLAASPASILKPEVSGLKRVGNLLNKMRIKKRRIDSCTKLRKLWDDNPRELFSEILNWFQEEFHDHFEDLWAKMQLEVLLDPKKRIICLPVWGTPNYTFDYSGLTRDSRRRKSRL</sequence>
<keyword evidence="3" id="KW-0547">Nucleotide-binding</keyword>
<dbReference type="Gene3D" id="1.10.10.2130">
    <property type="entry name" value="DEAH helicase family, winged-helix domain"/>
    <property type="match status" value="1"/>
</dbReference>
<dbReference type="EC" id="3.6.4.13" evidence="2"/>
<dbReference type="SMART" id="SM00490">
    <property type="entry name" value="HELICc"/>
    <property type="match status" value="1"/>
</dbReference>
<proteinExistence type="inferred from homology"/>
<comment type="caution">
    <text evidence="11">The sequence shown here is derived from an EMBL/GenBank/DDBJ whole genome shotgun (WGS) entry which is preliminary data.</text>
</comment>
<feature type="domain" description="Helicase ATP-binding" evidence="9">
    <location>
        <begin position="283"/>
        <end position="443"/>
    </location>
</feature>
<dbReference type="InterPro" id="IPR001650">
    <property type="entry name" value="Helicase_C-like"/>
</dbReference>
<name>A0A9Q1N066_9SOLA</name>
<evidence type="ECO:0000256" key="5">
    <source>
        <dbReference type="ARBA" id="ARBA00022806"/>
    </source>
</evidence>
<comment type="catalytic activity">
    <reaction evidence="7">
        <text>ATP + H2O = ADP + phosphate + H(+)</text>
        <dbReference type="Rhea" id="RHEA:13065"/>
        <dbReference type="ChEBI" id="CHEBI:15377"/>
        <dbReference type="ChEBI" id="CHEBI:15378"/>
        <dbReference type="ChEBI" id="CHEBI:30616"/>
        <dbReference type="ChEBI" id="CHEBI:43474"/>
        <dbReference type="ChEBI" id="CHEBI:456216"/>
        <dbReference type="EC" id="3.6.4.13"/>
    </reaction>
</comment>
<gene>
    <name evidence="11" type="ORF">K7X08_009634</name>
</gene>
<dbReference type="InterPro" id="IPR042035">
    <property type="entry name" value="DEAH_win-hel_dom"/>
</dbReference>
<evidence type="ECO:0000256" key="6">
    <source>
        <dbReference type="ARBA" id="ARBA00022840"/>
    </source>
</evidence>
<dbReference type="GO" id="GO:0003724">
    <property type="term" value="F:RNA helicase activity"/>
    <property type="evidence" value="ECO:0007669"/>
    <property type="project" value="UniProtKB-EC"/>
</dbReference>
<feature type="compositionally biased region" description="Basic and acidic residues" evidence="8">
    <location>
        <begin position="1"/>
        <end position="17"/>
    </location>
</feature>
<dbReference type="CDD" id="cd18791">
    <property type="entry name" value="SF2_C_RHA"/>
    <property type="match status" value="1"/>
</dbReference>
<evidence type="ECO:0000313" key="11">
    <source>
        <dbReference type="EMBL" id="KAJ8573123.1"/>
    </source>
</evidence>
<dbReference type="GO" id="GO:0000462">
    <property type="term" value="P:maturation of SSU-rRNA from tricistronic rRNA transcript (SSU-rRNA, 5.8S rRNA, LSU-rRNA)"/>
    <property type="evidence" value="ECO:0007669"/>
    <property type="project" value="TreeGrafter"/>
</dbReference>
<reference evidence="12" key="1">
    <citation type="journal article" date="2023" name="Proc. Natl. Acad. Sci. U.S.A.">
        <title>Genomic and structural basis for evolution of tropane alkaloid biosynthesis.</title>
        <authorList>
            <person name="Wanga Y.-J."/>
            <person name="Taina T."/>
            <person name="Yua J.-Y."/>
            <person name="Lia J."/>
            <person name="Xua B."/>
            <person name="Chenc J."/>
            <person name="D'Auriad J.C."/>
            <person name="Huanga J.-P."/>
            <person name="Huanga S.-X."/>
        </authorList>
    </citation>
    <scope>NUCLEOTIDE SEQUENCE [LARGE SCALE GENOMIC DNA]</scope>
    <source>
        <strain evidence="12">cv. KIB-2019</strain>
    </source>
</reference>
<dbReference type="PANTHER" id="PTHR18934">
    <property type="entry name" value="ATP-DEPENDENT RNA HELICASE"/>
    <property type="match status" value="1"/>
</dbReference>
<dbReference type="EMBL" id="JAJAGQ010000001">
    <property type="protein sequence ID" value="KAJ8573123.1"/>
    <property type="molecule type" value="Genomic_DNA"/>
</dbReference>
<keyword evidence="12" id="KW-1185">Reference proteome</keyword>
<comment type="similarity">
    <text evidence="1">Belongs to the DEAD box helicase family. DEAH subfamily.</text>
</comment>
<evidence type="ECO:0000256" key="3">
    <source>
        <dbReference type="ARBA" id="ARBA00022741"/>
    </source>
</evidence>
<dbReference type="OrthoDB" id="10253254at2759"/>
<evidence type="ECO:0000259" key="9">
    <source>
        <dbReference type="PROSITE" id="PS51192"/>
    </source>
</evidence>
<keyword evidence="5" id="KW-0347">Helicase</keyword>
<feature type="region of interest" description="Disordered" evidence="8">
    <location>
        <begin position="1"/>
        <end position="43"/>
    </location>
</feature>
<keyword evidence="4" id="KW-0378">Hydrolase</keyword>
<dbReference type="PROSITE" id="PS00690">
    <property type="entry name" value="DEAH_ATP_HELICASE"/>
    <property type="match status" value="1"/>
</dbReference>
<evidence type="ECO:0000259" key="10">
    <source>
        <dbReference type="PROSITE" id="PS51194"/>
    </source>
</evidence>
<keyword evidence="6" id="KW-0067">ATP-binding</keyword>
<feature type="domain" description="Helicase C-terminal" evidence="10">
    <location>
        <begin position="604"/>
        <end position="778"/>
    </location>
</feature>
<dbReference type="Proteomes" id="UP001152561">
    <property type="component" value="Unassembled WGS sequence"/>
</dbReference>
<dbReference type="GO" id="GO:0003723">
    <property type="term" value="F:RNA binding"/>
    <property type="evidence" value="ECO:0007669"/>
    <property type="project" value="TreeGrafter"/>
</dbReference>
<dbReference type="GO" id="GO:0005730">
    <property type="term" value="C:nucleolus"/>
    <property type="evidence" value="ECO:0007669"/>
    <property type="project" value="TreeGrafter"/>
</dbReference>
<protein>
    <recommendedName>
        <fullName evidence="2">RNA helicase</fullName>
        <ecNumber evidence="2">3.6.4.13</ecNumber>
    </recommendedName>
</protein>
<evidence type="ECO:0000256" key="2">
    <source>
        <dbReference type="ARBA" id="ARBA00012552"/>
    </source>
</evidence>
<evidence type="ECO:0000313" key="12">
    <source>
        <dbReference type="Proteomes" id="UP001152561"/>
    </source>
</evidence>
<evidence type="ECO:0000256" key="4">
    <source>
        <dbReference type="ARBA" id="ARBA00022801"/>
    </source>
</evidence>
<accession>A0A9Q1N066</accession>
<evidence type="ECO:0000256" key="7">
    <source>
        <dbReference type="ARBA" id="ARBA00047984"/>
    </source>
</evidence>
<dbReference type="InterPro" id="IPR002464">
    <property type="entry name" value="DNA/RNA_helicase_DEAH_CS"/>
</dbReference>
<dbReference type="AlphaFoldDB" id="A0A9Q1N066"/>
<organism evidence="11 12">
    <name type="scientific">Anisodus acutangulus</name>
    <dbReference type="NCBI Taxonomy" id="402998"/>
    <lineage>
        <taxon>Eukaryota</taxon>
        <taxon>Viridiplantae</taxon>
        <taxon>Streptophyta</taxon>
        <taxon>Embryophyta</taxon>
        <taxon>Tracheophyta</taxon>
        <taxon>Spermatophyta</taxon>
        <taxon>Magnoliopsida</taxon>
        <taxon>eudicotyledons</taxon>
        <taxon>Gunneridae</taxon>
        <taxon>Pentapetalae</taxon>
        <taxon>asterids</taxon>
        <taxon>lamiids</taxon>
        <taxon>Solanales</taxon>
        <taxon>Solanaceae</taxon>
        <taxon>Solanoideae</taxon>
        <taxon>Hyoscyameae</taxon>
        <taxon>Anisodus</taxon>
    </lineage>
</organism>
<dbReference type="Pfam" id="PF23362">
    <property type="entry name" value="DHX37_C"/>
    <property type="match status" value="1"/>
</dbReference>
<dbReference type="PROSITE" id="PS51194">
    <property type="entry name" value="HELICASE_CTER"/>
    <property type="match status" value="1"/>
</dbReference>
<dbReference type="InterPro" id="IPR056371">
    <property type="entry name" value="DHX37-like_C"/>
</dbReference>
<dbReference type="InterPro" id="IPR027417">
    <property type="entry name" value="P-loop_NTPase"/>
</dbReference>
<dbReference type="GO" id="GO:0016787">
    <property type="term" value="F:hydrolase activity"/>
    <property type="evidence" value="ECO:0007669"/>
    <property type="project" value="UniProtKB-KW"/>
</dbReference>
<evidence type="ECO:0000256" key="1">
    <source>
        <dbReference type="ARBA" id="ARBA00008792"/>
    </source>
</evidence>
<dbReference type="Pfam" id="PF00271">
    <property type="entry name" value="Helicase_C"/>
    <property type="match status" value="1"/>
</dbReference>
<dbReference type="PROSITE" id="PS51192">
    <property type="entry name" value="HELICASE_ATP_BIND_1"/>
    <property type="match status" value="1"/>
</dbReference>
<dbReference type="Gene3D" id="3.40.50.300">
    <property type="entry name" value="P-loop containing nucleotide triphosphate hydrolases"/>
    <property type="match status" value="3"/>
</dbReference>
<evidence type="ECO:0000256" key="8">
    <source>
        <dbReference type="SAM" id="MobiDB-lite"/>
    </source>
</evidence>